<dbReference type="AlphaFoldDB" id="H5SPM6"/>
<dbReference type="InterPro" id="IPR029499">
    <property type="entry name" value="PduO-typ"/>
</dbReference>
<protein>
    <submittedName>
        <fullName evidence="7">ATP--cobalamin adenosyltransferase</fullName>
    </submittedName>
</protein>
<evidence type="ECO:0000256" key="2">
    <source>
        <dbReference type="ARBA" id="ARBA00022490"/>
    </source>
</evidence>
<comment type="subcellular location">
    <subcellularLocation>
        <location evidence="1">Cytoplasm</location>
    </subcellularLocation>
</comment>
<name>H5SPM6_9ZZZZ</name>
<keyword evidence="3 7" id="KW-0808">Transferase</keyword>
<feature type="domain" description="Cobalamin adenosyltransferase-like" evidence="6">
    <location>
        <begin position="13"/>
        <end position="177"/>
    </location>
</feature>
<evidence type="ECO:0000256" key="4">
    <source>
        <dbReference type="ARBA" id="ARBA00022741"/>
    </source>
</evidence>
<keyword evidence="2" id="KW-0963">Cytoplasm</keyword>
<dbReference type="PANTHER" id="PTHR12213">
    <property type="entry name" value="CORRINOID ADENOSYLTRANSFERASE"/>
    <property type="match status" value="1"/>
</dbReference>
<dbReference type="PANTHER" id="PTHR12213:SF0">
    <property type="entry name" value="CORRINOID ADENOSYLTRANSFERASE MMAB"/>
    <property type="match status" value="1"/>
</dbReference>
<dbReference type="NCBIfam" id="TIGR00636">
    <property type="entry name" value="PduO_Nterm"/>
    <property type="match status" value="1"/>
</dbReference>
<gene>
    <name evidence="7" type="ORF">HGMM_F54D01C39</name>
</gene>
<accession>H5SPM6</accession>
<dbReference type="SUPFAM" id="SSF89028">
    <property type="entry name" value="Cobalamin adenosyltransferase-like"/>
    <property type="match status" value="1"/>
</dbReference>
<dbReference type="InterPro" id="IPR036451">
    <property type="entry name" value="CblAdoTrfase-like_sf"/>
</dbReference>
<dbReference type="FunFam" id="1.20.1200.10:FF:000003">
    <property type="entry name" value="ATP:cob(I)alamin adenosyltransferase"/>
    <property type="match status" value="1"/>
</dbReference>
<evidence type="ECO:0000256" key="3">
    <source>
        <dbReference type="ARBA" id="ARBA00022679"/>
    </source>
</evidence>
<dbReference type="EMBL" id="AP011793">
    <property type="protein sequence ID" value="BAL58112.1"/>
    <property type="molecule type" value="Genomic_DNA"/>
</dbReference>
<keyword evidence="4" id="KW-0547">Nucleotide-binding</keyword>
<dbReference type="InterPro" id="IPR016030">
    <property type="entry name" value="CblAdoTrfase-like"/>
</dbReference>
<keyword evidence="5" id="KW-0067">ATP-binding</keyword>
<sequence>MGHPTGVVRINRVYTRAGDDGTTALGGGQRVPKDSPRIEAYGTVDELNSAIGVALALGAAEPIKARLAVVQHILFNLGADLCILESDKERLPAPRVEARHVEELERWMDEWNAELEPLKSFVLPGGDPAAAQLHVARTVCRRAERRVIALSRQEAVGPYVIPYLNRLGDFLFVAARYQAKLSNTAETLWDSRAY</sequence>
<dbReference type="Pfam" id="PF01923">
    <property type="entry name" value="Cob_adeno_trans"/>
    <property type="match status" value="1"/>
</dbReference>
<reference evidence="7" key="1">
    <citation type="journal article" date="2005" name="Environ. Microbiol.">
        <title>Genetic and functional properties of uncultivated thermophilic crenarchaeotes from a subsurface gold mine as revealed by analysis of genome fragments.</title>
        <authorList>
            <person name="Nunoura T."/>
            <person name="Hirayama H."/>
            <person name="Takami H."/>
            <person name="Oida H."/>
            <person name="Nishi S."/>
            <person name="Shimamura S."/>
            <person name="Suzuki Y."/>
            <person name="Inagaki F."/>
            <person name="Takai K."/>
            <person name="Nealson K.H."/>
            <person name="Horikoshi K."/>
        </authorList>
    </citation>
    <scope>NUCLEOTIDE SEQUENCE</scope>
</reference>
<evidence type="ECO:0000259" key="6">
    <source>
        <dbReference type="Pfam" id="PF01923"/>
    </source>
</evidence>
<evidence type="ECO:0000256" key="5">
    <source>
        <dbReference type="ARBA" id="ARBA00022840"/>
    </source>
</evidence>
<evidence type="ECO:0000313" key="7">
    <source>
        <dbReference type="EMBL" id="BAL58112.1"/>
    </source>
</evidence>
<reference evidence="7" key="2">
    <citation type="journal article" date="2012" name="PLoS ONE">
        <title>A Deeply Branching Thermophilic Bacterium with an Ancient Acetyl-CoA Pathway Dominates a Subsurface Ecosystem.</title>
        <authorList>
            <person name="Takami H."/>
            <person name="Noguchi H."/>
            <person name="Takaki Y."/>
            <person name="Uchiyama I."/>
            <person name="Toyoda A."/>
            <person name="Nishi S."/>
            <person name="Chee G.-J."/>
            <person name="Arai W."/>
            <person name="Nunoura T."/>
            <person name="Itoh T."/>
            <person name="Hattori M."/>
            <person name="Takai K."/>
        </authorList>
    </citation>
    <scope>NUCLEOTIDE SEQUENCE</scope>
</reference>
<evidence type="ECO:0000256" key="1">
    <source>
        <dbReference type="ARBA" id="ARBA00004496"/>
    </source>
</evidence>
<dbReference type="GO" id="GO:0005524">
    <property type="term" value="F:ATP binding"/>
    <property type="evidence" value="ECO:0007669"/>
    <property type="project" value="UniProtKB-KW"/>
</dbReference>
<organism evidence="7">
    <name type="scientific">uncultured prokaryote</name>
    <dbReference type="NCBI Taxonomy" id="198431"/>
    <lineage>
        <taxon>unclassified sequences</taxon>
        <taxon>environmental samples</taxon>
    </lineage>
</organism>
<proteinExistence type="predicted"/>
<dbReference type="Gene3D" id="1.20.1200.10">
    <property type="entry name" value="Cobalamin adenosyltransferase-like"/>
    <property type="match status" value="1"/>
</dbReference>
<dbReference type="GO" id="GO:0008817">
    <property type="term" value="F:corrinoid adenosyltransferase activity"/>
    <property type="evidence" value="ECO:0007669"/>
    <property type="project" value="TreeGrafter"/>
</dbReference>